<dbReference type="GO" id="GO:0005524">
    <property type="term" value="F:ATP binding"/>
    <property type="evidence" value="ECO:0007669"/>
    <property type="project" value="InterPro"/>
</dbReference>
<dbReference type="InterPro" id="IPR042120">
    <property type="entry name" value="MutL_C_dimsub"/>
</dbReference>
<dbReference type="InterPro" id="IPR020667">
    <property type="entry name" value="DNA_mismatch_repair_MutL"/>
</dbReference>
<dbReference type="SUPFAM" id="SSF55874">
    <property type="entry name" value="ATPase domain of HSP90 chaperone/DNA topoisomerase II/histidine kinase"/>
    <property type="match status" value="1"/>
</dbReference>
<dbReference type="Pfam" id="PF01119">
    <property type="entry name" value="DNA_mis_repair"/>
    <property type="match status" value="1"/>
</dbReference>
<dbReference type="GO" id="GO:0030983">
    <property type="term" value="F:mismatched DNA binding"/>
    <property type="evidence" value="ECO:0007669"/>
    <property type="project" value="InterPro"/>
</dbReference>
<organism evidence="8 9">
    <name type="scientific">Mediterraneibacter butyricigenes</name>
    <dbReference type="NCBI Taxonomy" id="2316025"/>
    <lineage>
        <taxon>Bacteria</taxon>
        <taxon>Bacillati</taxon>
        <taxon>Bacillota</taxon>
        <taxon>Clostridia</taxon>
        <taxon>Lachnospirales</taxon>
        <taxon>Lachnospiraceae</taxon>
        <taxon>Mediterraneibacter</taxon>
    </lineage>
</organism>
<evidence type="ECO:0000256" key="5">
    <source>
        <dbReference type="SAM" id="MobiDB-lite"/>
    </source>
</evidence>
<feature type="region of interest" description="Disordered" evidence="5">
    <location>
        <begin position="395"/>
        <end position="505"/>
    </location>
</feature>
<feature type="compositionally biased region" description="Polar residues" evidence="5">
    <location>
        <begin position="458"/>
        <end position="471"/>
    </location>
</feature>
<feature type="compositionally biased region" description="Polar residues" evidence="5">
    <location>
        <begin position="396"/>
        <end position="410"/>
    </location>
</feature>
<evidence type="ECO:0000313" key="9">
    <source>
        <dbReference type="Proteomes" id="UP000265643"/>
    </source>
</evidence>
<evidence type="ECO:0000256" key="3">
    <source>
        <dbReference type="ARBA" id="ARBA00023204"/>
    </source>
</evidence>
<evidence type="ECO:0000313" key="8">
    <source>
        <dbReference type="EMBL" id="GCA65587.1"/>
    </source>
</evidence>
<dbReference type="SMART" id="SM00853">
    <property type="entry name" value="MutL_C"/>
    <property type="match status" value="1"/>
</dbReference>
<dbReference type="InterPro" id="IPR014762">
    <property type="entry name" value="DNA_mismatch_repair_CS"/>
</dbReference>
<dbReference type="InterPro" id="IPR036890">
    <property type="entry name" value="HATPase_C_sf"/>
</dbReference>
<dbReference type="GO" id="GO:0140664">
    <property type="term" value="F:ATP-dependent DNA damage sensor activity"/>
    <property type="evidence" value="ECO:0007669"/>
    <property type="project" value="InterPro"/>
</dbReference>
<comment type="function">
    <text evidence="4">This protein is involved in the repair of mismatches in DNA. It is required for dam-dependent methyl-directed DNA mismatch repair. May act as a 'molecular matchmaker', a protein that promotes the formation of a stable complex between two or more DNA-binding proteins in an ATP-dependent manner without itself being part of a final effector complex.</text>
</comment>
<feature type="compositionally biased region" description="Basic and acidic residues" evidence="5">
    <location>
        <begin position="448"/>
        <end position="457"/>
    </location>
</feature>
<dbReference type="Proteomes" id="UP000265643">
    <property type="component" value="Unassembled WGS sequence"/>
</dbReference>
<dbReference type="PANTHER" id="PTHR10073">
    <property type="entry name" value="DNA MISMATCH REPAIR PROTEIN MLH, PMS, MUTL"/>
    <property type="match status" value="1"/>
</dbReference>
<feature type="domain" description="DNA mismatch repair protein S5" evidence="7">
    <location>
        <begin position="209"/>
        <end position="327"/>
    </location>
</feature>
<dbReference type="AlphaFoldDB" id="A0A391NXG9"/>
<dbReference type="PANTHER" id="PTHR10073:SF12">
    <property type="entry name" value="DNA MISMATCH REPAIR PROTEIN MLH1"/>
    <property type="match status" value="1"/>
</dbReference>
<keyword evidence="9" id="KW-1185">Reference proteome</keyword>
<dbReference type="RefSeq" id="WP_119297252.1">
    <property type="nucleotide sequence ID" value="NZ_BHGK01000001.1"/>
</dbReference>
<evidence type="ECO:0000259" key="6">
    <source>
        <dbReference type="SMART" id="SM00853"/>
    </source>
</evidence>
<dbReference type="Pfam" id="PF08676">
    <property type="entry name" value="MutL_C"/>
    <property type="match status" value="1"/>
</dbReference>
<reference evidence="9" key="1">
    <citation type="submission" date="2018-09" db="EMBL/GenBank/DDBJ databases">
        <title>Draft Genome Sequence of Mediterraneibacter sp. KCTC 15684.</title>
        <authorList>
            <person name="Kim J.S."/>
            <person name="Han K.I."/>
            <person name="Suh M.K."/>
            <person name="Lee K.C."/>
            <person name="Eom M.K."/>
            <person name="Lee J.H."/>
            <person name="Park S.H."/>
            <person name="Kang S.W."/>
            <person name="Park J.E."/>
            <person name="Oh B.S."/>
            <person name="Yu S.Y."/>
            <person name="Choi S.H."/>
            <person name="Lee D.H."/>
            <person name="Yoon H."/>
            <person name="Kim B."/>
            <person name="Yang S.J."/>
            <person name="Lee J.S."/>
        </authorList>
    </citation>
    <scope>NUCLEOTIDE SEQUENCE [LARGE SCALE GENOMIC DNA]</scope>
    <source>
        <strain evidence="9">KCTC 15684</strain>
    </source>
</reference>
<dbReference type="PROSITE" id="PS00058">
    <property type="entry name" value="DNA_MISMATCH_REPAIR_1"/>
    <property type="match status" value="1"/>
</dbReference>
<dbReference type="InterPro" id="IPR020568">
    <property type="entry name" value="Ribosomal_Su5_D2-typ_SF"/>
</dbReference>
<dbReference type="GO" id="GO:0016887">
    <property type="term" value="F:ATP hydrolysis activity"/>
    <property type="evidence" value="ECO:0007669"/>
    <property type="project" value="InterPro"/>
</dbReference>
<dbReference type="Pfam" id="PF13589">
    <property type="entry name" value="HATPase_c_3"/>
    <property type="match status" value="1"/>
</dbReference>
<dbReference type="GO" id="GO:0032300">
    <property type="term" value="C:mismatch repair complex"/>
    <property type="evidence" value="ECO:0007669"/>
    <property type="project" value="InterPro"/>
</dbReference>
<evidence type="ECO:0000259" key="7">
    <source>
        <dbReference type="SMART" id="SM01340"/>
    </source>
</evidence>
<dbReference type="InterPro" id="IPR038973">
    <property type="entry name" value="MutL/Mlh/Pms-like"/>
</dbReference>
<dbReference type="HAMAP" id="MF_00149">
    <property type="entry name" value="DNA_mis_repair"/>
    <property type="match status" value="1"/>
</dbReference>
<dbReference type="InterPro" id="IPR014721">
    <property type="entry name" value="Ribsml_uS5_D2-typ_fold_subgr"/>
</dbReference>
<dbReference type="SUPFAM" id="SSF118116">
    <property type="entry name" value="DNA mismatch repair protein MutL"/>
    <property type="match status" value="1"/>
</dbReference>
<dbReference type="SMART" id="SM01340">
    <property type="entry name" value="DNA_mis_repair"/>
    <property type="match status" value="1"/>
</dbReference>
<dbReference type="Gene3D" id="3.30.230.10">
    <property type="match status" value="1"/>
</dbReference>
<dbReference type="EMBL" id="BHGK01000001">
    <property type="protein sequence ID" value="GCA65587.1"/>
    <property type="molecule type" value="Genomic_DNA"/>
</dbReference>
<dbReference type="InterPro" id="IPR013507">
    <property type="entry name" value="DNA_mismatch_S5_2-like"/>
</dbReference>
<sequence>MSKIQVLDQITIDQIAAGEVIERPASVVKELVENAIDAGSSSVTVEIQEGGIALIRIADNGCGIAREDVPNAFLRHSTSKIRSIQDLSHVGSLGFRGEALSSIAAVSQVELRTKTADDLFGTHYLIEGGTEKKMEEIGATDGTTFLIRQLFYNIPARRKFLKTPMTEASHVNDVLMRLALSHPEIAFRFVNNGQEKLRTSGNGKIKDVIYQLYGRDVAANLLEIHYEKNGIRLDGFLGKPIISRGNRTYENYFINGRYIRSGMVSKAIEDGYKDFMMQHKFPFVVLYLSLPPEETDVNVHPTKMEVRFHNQQAVYGTLMEGVHKTLSEPELIPFVHLEERNAGKKSDNSMQYDIIQRQMPEIAQNNANKPVETVDNITRKDEDYFIQKMRERVLSHYQQKPSTPVQNQYRSAEESSGESQGTQPKPSMQSDCVREESSYRTSAITEKNLLDSGDRNTSENISASENLSSQVAPKPRWEEVLTQSQGGQGQNVVSTETEEAPSYENEVKANNEQLNLFEERFLDPKEEPDYQIIGQVFDTYWIVQFKESMYIIDQHAAHERVLYERTLAEMKNREYTSQMISPPIVLSLTMQEEEILNRHMDRFERIGFEIEPFGGNEYAVRAVPDNLFSIAKKELLLEMLDDMADGLNSSMTPDLIDEKIASMSCKAAVKGNQRLSAAEVQTLIKELLTLENPYHCPHGRPTIVSMSKRELEKKFKRIV</sequence>
<accession>A0A391NXG9</accession>
<protein>
    <recommendedName>
        <fullName evidence="4">DNA mismatch repair protein MutL</fullName>
    </recommendedName>
</protein>
<dbReference type="InterPro" id="IPR042121">
    <property type="entry name" value="MutL_C_regsub"/>
</dbReference>
<feature type="compositionally biased region" description="Polar residues" evidence="5">
    <location>
        <begin position="417"/>
        <end position="430"/>
    </location>
</feature>
<dbReference type="NCBIfam" id="TIGR00585">
    <property type="entry name" value="mutl"/>
    <property type="match status" value="1"/>
</dbReference>
<name>A0A391NXG9_9FIRM</name>
<proteinExistence type="inferred from homology"/>
<dbReference type="Gene3D" id="3.30.565.10">
    <property type="entry name" value="Histidine kinase-like ATPase, C-terminal domain"/>
    <property type="match status" value="1"/>
</dbReference>
<dbReference type="InterPro" id="IPR014790">
    <property type="entry name" value="MutL_C"/>
</dbReference>
<comment type="caution">
    <text evidence="8">The sequence shown here is derived from an EMBL/GenBank/DDBJ whole genome shotgun (WGS) entry which is preliminary data.</text>
</comment>
<comment type="similarity">
    <text evidence="1 4">Belongs to the DNA mismatch repair MutL/HexB family.</text>
</comment>
<dbReference type="CDD" id="cd16926">
    <property type="entry name" value="HATPase_MutL-MLH-PMS-like"/>
    <property type="match status" value="1"/>
</dbReference>
<dbReference type="InterPro" id="IPR002099">
    <property type="entry name" value="MutL/Mlh/PMS"/>
</dbReference>
<evidence type="ECO:0000256" key="4">
    <source>
        <dbReference type="HAMAP-Rule" id="MF_00149"/>
    </source>
</evidence>
<dbReference type="Gene3D" id="3.30.1540.20">
    <property type="entry name" value="MutL, C-terminal domain, dimerisation subdomain"/>
    <property type="match status" value="1"/>
</dbReference>
<evidence type="ECO:0000256" key="2">
    <source>
        <dbReference type="ARBA" id="ARBA00022763"/>
    </source>
</evidence>
<dbReference type="InterPro" id="IPR037198">
    <property type="entry name" value="MutL_C_sf"/>
</dbReference>
<keyword evidence="3 4" id="KW-0234">DNA repair</keyword>
<dbReference type="FunFam" id="3.30.565.10:FF:000003">
    <property type="entry name" value="DNA mismatch repair endonuclease MutL"/>
    <property type="match status" value="1"/>
</dbReference>
<dbReference type="SUPFAM" id="SSF54211">
    <property type="entry name" value="Ribosomal protein S5 domain 2-like"/>
    <property type="match status" value="1"/>
</dbReference>
<gene>
    <name evidence="4 8" type="primary">mutL</name>
    <name evidence="8" type="ORF">KGMB01110_00230</name>
</gene>
<evidence type="ECO:0000256" key="1">
    <source>
        <dbReference type="ARBA" id="ARBA00006082"/>
    </source>
</evidence>
<dbReference type="CDD" id="cd00782">
    <property type="entry name" value="MutL_Trans"/>
    <property type="match status" value="1"/>
</dbReference>
<keyword evidence="2 4" id="KW-0227">DNA damage</keyword>
<dbReference type="Gene3D" id="3.30.1370.100">
    <property type="entry name" value="MutL, C-terminal domain, regulatory subdomain"/>
    <property type="match status" value="1"/>
</dbReference>
<feature type="domain" description="MutL C-terminal dimerisation" evidence="6">
    <location>
        <begin position="532"/>
        <end position="675"/>
    </location>
</feature>
<dbReference type="GO" id="GO:0006298">
    <property type="term" value="P:mismatch repair"/>
    <property type="evidence" value="ECO:0007669"/>
    <property type="project" value="UniProtKB-UniRule"/>
</dbReference>